<reference evidence="2 3" key="1">
    <citation type="submission" date="2019-10" db="EMBL/GenBank/DDBJ databases">
        <title>Genomic and transcriptomic insights into the perfect genentic adaptation of a filamentous nitrogen-fixing cyanobacterium to rice fields.</title>
        <authorList>
            <person name="Chen Z."/>
        </authorList>
    </citation>
    <scope>NUCLEOTIDE SEQUENCE [LARGE SCALE GENOMIC DNA]</scope>
    <source>
        <strain evidence="2">CCNUC1</strain>
    </source>
</reference>
<evidence type="ECO:0000259" key="1">
    <source>
        <dbReference type="PROSITE" id="PS50943"/>
    </source>
</evidence>
<proteinExistence type="predicted"/>
<dbReference type="AlphaFoldDB" id="A0A5P8WIF8"/>
<organism evidence="2 3">
    <name type="scientific">Nostoc sphaeroides CCNUC1</name>
    <dbReference type="NCBI Taxonomy" id="2653204"/>
    <lineage>
        <taxon>Bacteria</taxon>
        <taxon>Bacillati</taxon>
        <taxon>Cyanobacteriota</taxon>
        <taxon>Cyanophyceae</taxon>
        <taxon>Nostocales</taxon>
        <taxon>Nostocaceae</taxon>
        <taxon>Nostoc</taxon>
    </lineage>
</organism>
<feature type="domain" description="HTH cro/C1-type" evidence="1">
    <location>
        <begin position="78"/>
        <end position="95"/>
    </location>
</feature>
<gene>
    <name evidence="2" type="ORF">GXM_10412</name>
</gene>
<dbReference type="EMBL" id="CP045229">
    <property type="protein sequence ID" value="QFS52657.1"/>
    <property type="molecule type" value="Genomic_DNA"/>
</dbReference>
<accession>A0A5P8WIF8</accession>
<protein>
    <recommendedName>
        <fullName evidence="1">HTH cro/C1-type domain-containing protein</fullName>
    </recommendedName>
</protein>
<dbReference type="KEGG" id="nsh:GXM_10412"/>
<dbReference type="RefSeq" id="WP_225892988.1">
    <property type="nucleotide sequence ID" value="NZ_CP045229.1"/>
</dbReference>
<evidence type="ECO:0000313" key="3">
    <source>
        <dbReference type="Proteomes" id="UP000326678"/>
    </source>
</evidence>
<name>A0A5P8WIF8_9NOSO</name>
<dbReference type="PROSITE" id="PS50943">
    <property type="entry name" value="HTH_CROC1"/>
    <property type="match status" value="1"/>
</dbReference>
<dbReference type="InterPro" id="IPR001387">
    <property type="entry name" value="Cro/C1-type_HTH"/>
</dbReference>
<sequence>MGNKIMLILASAAPYVSWGEGRAKLFKALLKTRFGTEISSYQVHRLLVDSKIDDISIAYTKKLMGDSGKNYIAQTVALDKVIKMCKALEIPVDELVPIFEIETPKNFTDPLDLDTNSV</sequence>
<evidence type="ECO:0000313" key="2">
    <source>
        <dbReference type="EMBL" id="QFS52657.1"/>
    </source>
</evidence>
<dbReference type="Proteomes" id="UP000326678">
    <property type="component" value="Chromosome pGXM02"/>
</dbReference>
<keyword evidence="3" id="KW-1185">Reference proteome</keyword>